<dbReference type="AlphaFoldDB" id="A0A822Z515"/>
<reference evidence="1 2" key="1">
    <citation type="journal article" date="2020" name="Mol. Biol. Evol.">
        <title>Distinct Expression and Methylation Patterns for Genes with Different Fates following a Single Whole-Genome Duplication in Flowering Plants.</title>
        <authorList>
            <person name="Shi T."/>
            <person name="Rahmani R.S."/>
            <person name="Gugger P.F."/>
            <person name="Wang M."/>
            <person name="Li H."/>
            <person name="Zhang Y."/>
            <person name="Li Z."/>
            <person name="Wang Q."/>
            <person name="Van de Peer Y."/>
            <person name="Marchal K."/>
            <person name="Chen J."/>
        </authorList>
    </citation>
    <scope>NUCLEOTIDE SEQUENCE [LARGE SCALE GENOMIC DNA]</scope>
    <source>
        <tissue evidence="1">Leaf</tissue>
    </source>
</reference>
<keyword evidence="2" id="KW-1185">Reference proteome</keyword>
<comment type="caution">
    <text evidence="1">The sequence shown here is derived from an EMBL/GenBank/DDBJ whole genome shotgun (WGS) entry which is preliminary data.</text>
</comment>
<evidence type="ECO:0000313" key="2">
    <source>
        <dbReference type="Proteomes" id="UP000607653"/>
    </source>
</evidence>
<accession>A0A822Z515</accession>
<proteinExistence type="predicted"/>
<gene>
    <name evidence="1" type="ORF">HUJ06_012877</name>
</gene>
<evidence type="ECO:0000313" key="1">
    <source>
        <dbReference type="EMBL" id="DAD38555.1"/>
    </source>
</evidence>
<organism evidence="1 2">
    <name type="scientific">Nelumbo nucifera</name>
    <name type="common">Sacred lotus</name>
    <dbReference type="NCBI Taxonomy" id="4432"/>
    <lineage>
        <taxon>Eukaryota</taxon>
        <taxon>Viridiplantae</taxon>
        <taxon>Streptophyta</taxon>
        <taxon>Embryophyta</taxon>
        <taxon>Tracheophyta</taxon>
        <taxon>Spermatophyta</taxon>
        <taxon>Magnoliopsida</taxon>
        <taxon>Proteales</taxon>
        <taxon>Nelumbonaceae</taxon>
        <taxon>Nelumbo</taxon>
    </lineage>
</organism>
<sequence length="67" mass="7951">MFKKLEEKFYMPSKDRDNVKLDNDPAGFNLRIDLKWGRKSSNMAGDYDVEGEGQLQIRPLRRMQCRN</sequence>
<name>A0A822Z515_NELNU</name>
<protein>
    <submittedName>
        <fullName evidence="1">Uncharacterized protein</fullName>
    </submittedName>
</protein>
<dbReference type="EMBL" id="DUZY01000005">
    <property type="protein sequence ID" value="DAD38555.1"/>
    <property type="molecule type" value="Genomic_DNA"/>
</dbReference>
<dbReference type="Proteomes" id="UP000607653">
    <property type="component" value="Unassembled WGS sequence"/>
</dbReference>